<proteinExistence type="predicted"/>
<evidence type="ECO:0000259" key="1">
    <source>
        <dbReference type="Pfam" id="PF22513"/>
    </source>
</evidence>
<dbReference type="InterPro" id="IPR053853">
    <property type="entry name" value="FitA-like_RHH"/>
</dbReference>
<organism evidence="2 3">
    <name type="scientific">Tsukamurella soli</name>
    <dbReference type="NCBI Taxonomy" id="644556"/>
    <lineage>
        <taxon>Bacteria</taxon>
        <taxon>Bacillati</taxon>
        <taxon>Actinomycetota</taxon>
        <taxon>Actinomycetes</taxon>
        <taxon>Mycobacteriales</taxon>
        <taxon>Tsukamurellaceae</taxon>
        <taxon>Tsukamurella</taxon>
    </lineage>
</organism>
<feature type="domain" description="Antitoxin FitA-like ribbon-helix-helix" evidence="1">
    <location>
        <begin position="34"/>
        <end position="71"/>
    </location>
</feature>
<dbReference type="InterPro" id="IPR010985">
    <property type="entry name" value="Ribbon_hlx_hlx"/>
</dbReference>
<evidence type="ECO:0000313" key="2">
    <source>
        <dbReference type="EMBL" id="GAA4385982.1"/>
    </source>
</evidence>
<dbReference type="EMBL" id="BAABFR010000008">
    <property type="protein sequence ID" value="GAA4385982.1"/>
    <property type="molecule type" value="Genomic_DNA"/>
</dbReference>
<gene>
    <name evidence="2" type="ORF">GCM10023147_08530</name>
</gene>
<protein>
    <submittedName>
        <fullName evidence="2">Plasmid stabilization protein</fullName>
    </submittedName>
</protein>
<comment type="caution">
    <text evidence="2">The sequence shown here is derived from an EMBL/GenBank/DDBJ whole genome shotgun (WGS) entry which is preliminary data.</text>
</comment>
<evidence type="ECO:0000313" key="3">
    <source>
        <dbReference type="Proteomes" id="UP001500635"/>
    </source>
</evidence>
<dbReference type="Gene3D" id="1.10.1220.10">
    <property type="entry name" value="Met repressor-like"/>
    <property type="match status" value="1"/>
</dbReference>
<dbReference type="Proteomes" id="UP001500635">
    <property type="component" value="Unassembled WGS sequence"/>
</dbReference>
<dbReference type="SUPFAM" id="SSF47598">
    <property type="entry name" value="Ribbon-helix-helix"/>
    <property type="match status" value="1"/>
</dbReference>
<reference evidence="3" key="1">
    <citation type="journal article" date="2019" name="Int. J. Syst. Evol. Microbiol.">
        <title>The Global Catalogue of Microorganisms (GCM) 10K type strain sequencing project: providing services to taxonomists for standard genome sequencing and annotation.</title>
        <authorList>
            <consortium name="The Broad Institute Genomics Platform"/>
            <consortium name="The Broad Institute Genome Sequencing Center for Infectious Disease"/>
            <person name="Wu L."/>
            <person name="Ma J."/>
        </authorList>
    </citation>
    <scope>NUCLEOTIDE SEQUENCE [LARGE SCALE GENOMIC DNA]</scope>
    <source>
        <strain evidence="3">JCM 17688</strain>
    </source>
</reference>
<keyword evidence="3" id="KW-1185">Reference proteome</keyword>
<accession>A0ABP8J6M5</accession>
<dbReference type="InterPro" id="IPR013321">
    <property type="entry name" value="Arc_rbn_hlx_hlx"/>
</dbReference>
<dbReference type="Pfam" id="PF22513">
    <property type="entry name" value="FitA-like_RHH"/>
    <property type="match status" value="1"/>
</dbReference>
<name>A0ABP8J6M5_9ACTN</name>
<sequence>MVLAVDGAAPSDQERYHGRTFDIAMQRREATVKNVLVRNLSDEVHRALRRRAAEHGRSAEAEIRAIITEAVQPPQRVRVGSLLARIGREAALTDEEHALIDDARDRTPAAPPEFG</sequence>